<evidence type="ECO:0000313" key="3">
    <source>
        <dbReference type="Proteomes" id="UP000232450"/>
    </source>
</evidence>
<dbReference type="Proteomes" id="UP000232450">
    <property type="component" value="Segment"/>
</dbReference>
<feature type="region of interest" description="Disordered" evidence="1">
    <location>
        <begin position="90"/>
        <end position="122"/>
    </location>
</feature>
<dbReference type="GeneID" id="37618353"/>
<organism evidence="2 3">
    <name type="scientific">Chipmunk parvovirus</name>
    <dbReference type="NCBI Taxonomy" id="56820"/>
    <lineage>
        <taxon>Viruses</taxon>
        <taxon>Monodnaviria</taxon>
        <taxon>Shotokuvirae</taxon>
        <taxon>Cossaviricota</taxon>
        <taxon>Quintoviricetes</taxon>
        <taxon>Piccovirales</taxon>
        <taxon>Parvoviridae</taxon>
        <taxon>Parvovirinae</taxon>
        <taxon>Erythroparvovirus</taxon>
        <taxon>Erythroparvovirus rodent1</taxon>
    </lineage>
</organism>
<sequence>MPRKKRSLISLPKQTSSLNLGSLLSRPLDLKKNLMSQILEGLQHQQSAAPQSPVPTRTRTTTPPPLATTEEEEEGSWEIYTLLLPPSLLPVTQDSPLPSTPATPLSPSAPYQCTTTDPQRFSRPHARHAIWPVGARLSASTSH</sequence>
<feature type="compositionally biased region" description="Low complexity" evidence="1">
    <location>
        <begin position="90"/>
        <end position="110"/>
    </location>
</feature>
<reference evidence="2 3" key="1">
    <citation type="journal article" date="2010" name="PLoS ONE">
        <title>Chipmunk parvovirus is distinct from members in the genus Erythrovirus of the family Parvoviridae.</title>
        <authorList>
            <person name="Chen Z."/>
            <person name="Chen A.Y."/>
            <person name="Cheng F."/>
            <person name="Qiu J."/>
        </authorList>
    </citation>
    <scope>NUCLEOTIDE SEQUENCE [LARGE SCALE GENOMIC DNA]</scope>
</reference>
<feature type="region of interest" description="Disordered" evidence="1">
    <location>
        <begin position="41"/>
        <end position="76"/>
    </location>
</feature>
<evidence type="ECO:0000256" key="1">
    <source>
        <dbReference type="SAM" id="MobiDB-lite"/>
    </source>
</evidence>
<evidence type="ECO:0000313" key="2">
    <source>
        <dbReference type="EMBL" id="ACT09661.1"/>
    </source>
</evidence>
<dbReference type="EMBL" id="GQ200736">
    <property type="protein sequence ID" value="ACT09661.1"/>
    <property type="molecule type" value="Genomic_DNA"/>
</dbReference>
<keyword evidence="3" id="KW-1185">Reference proteome</keyword>
<accession>C6KF49</accession>
<dbReference type="KEGG" id="vg:37618353"/>
<proteinExistence type="predicted"/>
<dbReference type="RefSeq" id="YP_009507376.1">
    <property type="nucleotide sequence ID" value="NC_038543.1"/>
</dbReference>
<protein>
    <submittedName>
        <fullName evidence="2">NS2</fullName>
    </submittedName>
</protein>
<name>C6KF49_9VIRU</name>